<dbReference type="Proteomes" id="UP000034235">
    <property type="component" value="Unassembled WGS sequence"/>
</dbReference>
<comment type="caution">
    <text evidence="3">The sequence shown here is derived from an EMBL/GenBank/DDBJ whole genome shotgun (WGS) entry which is preliminary data.</text>
</comment>
<keyword evidence="1" id="KW-0479">Metal-binding</keyword>
<dbReference type="InterPro" id="IPR013785">
    <property type="entry name" value="Aldolase_TIM"/>
</dbReference>
<dbReference type="PANTHER" id="PTHR11749">
    <property type="entry name" value="RIBULOSE-5-PHOSPHATE-3-EPIMERASE"/>
    <property type="match status" value="1"/>
</dbReference>
<dbReference type="GO" id="GO:0046872">
    <property type="term" value="F:metal ion binding"/>
    <property type="evidence" value="ECO:0007669"/>
    <property type="project" value="UniProtKB-KW"/>
</dbReference>
<proteinExistence type="predicted"/>
<sequence length="217" mass="24276">MIQIIPAILATTEKEYHEQLEKIISADVFQEGWIQIDIMDNKFVQNKSIGFDVIAKYPESFKKEIQLLVEDPTNWLEQAAYIDAHFMDRVIAPVEVGALKIEKYLNKAKELRLEVGLSVNPKTPIESLVPFVDKIRYVVIMSVEPGFQGQQFITDALEKVKKVKSQYSLTVGVDGGINSSNVRSIVDAGADYLAVGSGLLKGDIDANLEKFWEALSL</sequence>
<dbReference type="InterPro" id="IPR000056">
    <property type="entry name" value="Ribul_P_3_epim-like"/>
</dbReference>
<dbReference type="SUPFAM" id="SSF51366">
    <property type="entry name" value="Ribulose-phoshate binding barrel"/>
    <property type="match status" value="1"/>
</dbReference>
<protein>
    <submittedName>
        <fullName evidence="3">Ribulose-phosphate 3-epimerase</fullName>
    </submittedName>
</protein>
<dbReference type="GO" id="GO:0016857">
    <property type="term" value="F:racemase and epimerase activity, acting on carbohydrates and derivatives"/>
    <property type="evidence" value="ECO:0007669"/>
    <property type="project" value="InterPro"/>
</dbReference>
<evidence type="ECO:0000313" key="3">
    <source>
        <dbReference type="EMBL" id="KKQ67344.1"/>
    </source>
</evidence>
<evidence type="ECO:0000313" key="4">
    <source>
        <dbReference type="Proteomes" id="UP000034235"/>
    </source>
</evidence>
<dbReference type="AlphaFoldDB" id="A0A0G0M113"/>
<reference evidence="3 4" key="1">
    <citation type="journal article" date="2015" name="Nature">
        <title>rRNA introns, odd ribosomes, and small enigmatic genomes across a large radiation of phyla.</title>
        <authorList>
            <person name="Brown C.T."/>
            <person name="Hug L.A."/>
            <person name="Thomas B.C."/>
            <person name="Sharon I."/>
            <person name="Castelle C.J."/>
            <person name="Singh A."/>
            <person name="Wilkins M.J."/>
            <person name="Williams K.H."/>
            <person name="Banfield J.F."/>
        </authorList>
    </citation>
    <scope>NUCLEOTIDE SEQUENCE [LARGE SCALE GENOMIC DNA]</scope>
</reference>
<dbReference type="Gene3D" id="3.20.20.70">
    <property type="entry name" value="Aldolase class I"/>
    <property type="match status" value="1"/>
</dbReference>
<evidence type="ECO:0000256" key="1">
    <source>
        <dbReference type="ARBA" id="ARBA00022723"/>
    </source>
</evidence>
<keyword evidence="2" id="KW-0413">Isomerase</keyword>
<gene>
    <name evidence="3" type="ORF">US86_C0001G0271</name>
</gene>
<accession>A0A0G0M113</accession>
<dbReference type="InterPro" id="IPR011060">
    <property type="entry name" value="RibuloseP-bd_barrel"/>
</dbReference>
<dbReference type="PROSITE" id="PS01086">
    <property type="entry name" value="RIBUL_P_3_EPIMER_2"/>
    <property type="match status" value="1"/>
</dbReference>
<dbReference type="Pfam" id="PF00834">
    <property type="entry name" value="Ribul_P_3_epim"/>
    <property type="match status" value="1"/>
</dbReference>
<dbReference type="EMBL" id="LBUP01000001">
    <property type="protein sequence ID" value="KKQ67344.1"/>
    <property type="molecule type" value="Genomic_DNA"/>
</dbReference>
<dbReference type="GO" id="GO:0005975">
    <property type="term" value="P:carbohydrate metabolic process"/>
    <property type="evidence" value="ECO:0007669"/>
    <property type="project" value="InterPro"/>
</dbReference>
<evidence type="ECO:0000256" key="2">
    <source>
        <dbReference type="ARBA" id="ARBA00023235"/>
    </source>
</evidence>
<organism evidence="3 4">
    <name type="scientific">Candidatus Daviesbacteria bacterium GW2011_GWA2_38_24</name>
    <dbReference type="NCBI Taxonomy" id="1618422"/>
    <lineage>
        <taxon>Bacteria</taxon>
        <taxon>Candidatus Daviesiibacteriota</taxon>
    </lineage>
</organism>
<name>A0A0G0M113_9BACT</name>